<evidence type="ECO:0000256" key="2">
    <source>
        <dbReference type="ARBA" id="ARBA00022679"/>
    </source>
</evidence>
<dbReference type="OrthoDB" id="146133at2"/>
<dbReference type="CDD" id="cd02440">
    <property type="entry name" value="AdoMet_MTases"/>
    <property type="match status" value="1"/>
</dbReference>
<evidence type="ECO:0000313" key="5">
    <source>
        <dbReference type="Proteomes" id="UP000322524"/>
    </source>
</evidence>
<dbReference type="AlphaFoldDB" id="A0A5D4T6W5"/>
<organism evidence="4 5">
    <name type="scientific">Sutcliffiella horikoshii</name>
    <dbReference type="NCBI Taxonomy" id="79883"/>
    <lineage>
        <taxon>Bacteria</taxon>
        <taxon>Bacillati</taxon>
        <taxon>Bacillota</taxon>
        <taxon>Bacilli</taxon>
        <taxon>Bacillales</taxon>
        <taxon>Bacillaceae</taxon>
        <taxon>Sutcliffiella</taxon>
    </lineage>
</organism>
<keyword evidence="2 4" id="KW-0808">Transferase</keyword>
<dbReference type="Proteomes" id="UP000322524">
    <property type="component" value="Unassembled WGS sequence"/>
</dbReference>
<dbReference type="EMBL" id="VTEV01000001">
    <property type="protein sequence ID" value="TYS71019.1"/>
    <property type="molecule type" value="Genomic_DNA"/>
</dbReference>
<feature type="domain" description="Methyltransferase" evidence="3">
    <location>
        <begin position="164"/>
        <end position="258"/>
    </location>
</feature>
<sequence length="330" mass="38041">MISEYVRLFKARGYMKRNLPFLYSWHAYVGYELDLFEAFKKPKTIMEVAKEHDLKEDLLKRWVEVGGVIGYLKKKSKERYQTVKKFMVPSSKHNPRSTGVLLKEMMELHIPTLIKYPKMMKTEKKELFNQKEHGMVVAQTSSLLEQLAIPRVMKVMKKAKPNTVIDVGCGSGGYLLKLSQKFPKARMLGIELNEDVAEEASKNCQKQSQVEIVCEDVHKWSPEEKVDFVMLNNILHYISPEDRTDLFKKISEWLPPKGTLSVVSPIHNSKHGGQFSSVFNSFFTAFDNLYPLPSEDDLKNLANAAELKVEKMQPVIKEGGWYQITFTKLN</sequence>
<dbReference type="GO" id="GO:0008168">
    <property type="term" value="F:methyltransferase activity"/>
    <property type="evidence" value="ECO:0007669"/>
    <property type="project" value="UniProtKB-KW"/>
</dbReference>
<protein>
    <submittedName>
        <fullName evidence="4">Class I SAM-dependent methyltransferase</fullName>
    </submittedName>
</protein>
<dbReference type="Pfam" id="PF13649">
    <property type="entry name" value="Methyltransf_25"/>
    <property type="match status" value="1"/>
</dbReference>
<evidence type="ECO:0000256" key="1">
    <source>
        <dbReference type="ARBA" id="ARBA00022603"/>
    </source>
</evidence>
<dbReference type="PANTHER" id="PTHR43861:SF1">
    <property type="entry name" value="TRANS-ACONITATE 2-METHYLTRANSFERASE"/>
    <property type="match status" value="1"/>
</dbReference>
<reference evidence="4 5" key="1">
    <citation type="submission" date="2019-08" db="EMBL/GenBank/DDBJ databases">
        <title>Bacillus genomes from the desert of Cuatro Cienegas, Coahuila.</title>
        <authorList>
            <person name="Olmedo-Alvarez G."/>
        </authorList>
    </citation>
    <scope>NUCLEOTIDE SEQUENCE [LARGE SCALE GENOMIC DNA]</scope>
    <source>
        <strain evidence="4 5">CH28_1T</strain>
    </source>
</reference>
<dbReference type="SUPFAM" id="SSF53335">
    <property type="entry name" value="S-adenosyl-L-methionine-dependent methyltransferases"/>
    <property type="match status" value="1"/>
</dbReference>
<name>A0A5D4T6W5_9BACI</name>
<dbReference type="InterPro" id="IPR029063">
    <property type="entry name" value="SAM-dependent_MTases_sf"/>
</dbReference>
<keyword evidence="1 4" id="KW-0489">Methyltransferase</keyword>
<dbReference type="GO" id="GO:0032259">
    <property type="term" value="P:methylation"/>
    <property type="evidence" value="ECO:0007669"/>
    <property type="project" value="UniProtKB-KW"/>
</dbReference>
<dbReference type="Gene3D" id="3.40.50.150">
    <property type="entry name" value="Vaccinia Virus protein VP39"/>
    <property type="match status" value="1"/>
</dbReference>
<dbReference type="RefSeq" id="WP_148986918.1">
    <property type="nucleotide sequence ID" value="NZ_VTEV01000001.1"/>
</dbReference>
<evidence type="ECO:0000259" key="3">
    <source>
        <dbReference type="Pfam" id="PF13649"/>
    </source>
</evidence>
<dbReference type="PANTHER" id="PTHR43861">
    <property type="entry name" value="TRANS-ACONITATE 2-METHYLTRANSFERASE-RELATED"/>
    <property type="match status" value="1"/>
</dbReference>
<comment type="caution">
    <text evidence="4">The sequence shown here is derived from an EMBL/GenBank/DDBJ whole genome shotgun (WGS) entry which is preliminary data.</text>
</comment>
<dbReference type="STRING" id="79883.GCA_001636495_03487"/>
<gene>
    <name evidence="4" type="ORF">FZC76_03755</name>
</gene>
<evidence type="ECO:0000313" key="4">
    <source>
        <dbReference type="EMBL" id="TYS71019.1"/>
    </source>
</evidence>
<dbReference type="InterPro" id="IPR041698">
    <property type="entry name" value="Methyltransf_25"/>
</dbReference>
<accession>A0A5D4T6W5</accession>
<proteinExistence type="predicted"/>